<dbReference type="RefSeq" id="WP_192841141.1">
    <property type="nucleotide sequence ID" value="NZ_JAFDST010000001.1"/>
</dbReference>
<gene>
    <name evidence="1" type="ORF">JOC74_001318</name>
</gene>
<organism evidence="1 2">
    <name type="scientific">Bacillus capparidis</name>
    <dbReference type="NCBI Taxonomy" id="1840411"/>
    <lineage>
        <taxon>Bacteria</taxon>
        <taxon>Bacillati</taxon>
        <taxon>Bacillota</taxon>
        <taxon>Bacilli</taxon>
        <taxon>Bacillales</taxon>
        <taxon>Bacillaceae</taxon>
        <taxon>Bacillus</taxon>
    </lineage>
</organism>
<dbReference type="Proteomes" id="UP000674416">
    <property type="component" value="Unassembled WGS sequence"/>
</dbReference>
<sequence>MSTKNRNDQLPGEVITWKMSEKERLAYIAKHPIIPEEKPKPLDMIEQKIWSKK</sequence>
<reference evidence="1 2" key="1">
    <citation type="submission" date="2021-01" db="EMBL/GenBank/DDBJ databases">
        <title>Genomic Encyclopedia of Type Strains, Phase IV (KMG-IV): sequencing the most valuable type-strain genomes for metagenomic binning, comparative biology and taxonomic classification.</title>
        <authorList>
            <person name="Goeker M."/>
        </authorList>
    </citation>
    <scope>NUCLEOTIDE SEQUENCE [LARGE SCALE GENOMIC DNA]</scope>
    <source>
        <strain evidence="1 2">DSM 103394</strain>
    </source>
</reference>
<dbReference type="EMBL" id="JAFDST010000001">
    <property type="protein sequence ID" value="MBP1080830.1"/>
    <property type="molecule type" value="Genomic_DNA"/>
</dbReference>
<keyword evidence="2" id="KW-1185">Reference proteome</keyword>
<name>A0ABS4CUW7_9BACI</name>
<comment type="caution">
    <text evidence="1">The sequence shown here is derived from an EMBL/GenBank/DDBJ whole genome shotgun (WGS) entry which is preliminary data.</text>
</comment>
<protein>
    <submittedName>
        <fullName evidence="1">Uncharacterized protein</fullName>
    </submittedName>
</protein>
<evidence type="ECO:0000313" key="1">
    <source>
        <dbReference type="EMBL" id="MBP1080830.1"/>
    </source>
</evidence>
<evidence type="ECO:0000313" key="2">
    <source>
        <dbReference type="Proteomes" id="UP000674416"/>
    </source>
</evidence>
<proteinExistence type="predicted"/>
<accession>A0ABS4CUW7</accession>